<gene>
    <name evidence="1" type="ORF">GCM10022380_70770</name>
</gene>
<organism evidence="1 2">
    <name type="scientific">Amycolatopsis tucumanensis</name>
    <dbReference type="NCBI Taxonomy" id="401106"/>
    <lineage>
        <taxon>Bacteria</taxon>
        <taxon>Bacillati</taxon>
        <taxon>Actinomycetota</taxon>
        <taxon>Actinomycetes</taxon>
        <taxon>Pseudonocardiales</taxon>
        <taxon>Pseudonocardiaceae</taxon>
        <taxon>Amycolatopsis</taxon>
    </lineage>
</organism>
<dbReference type="Proteomes" id="UP001501624">
    <property type="component" value="Unassembled WGS sequence"/>
</dbReference>
<sequence>MAAVDDAAIMDLVRTMCTKLSGGADPRALFESGVNSGFSESDWQAFMAMSAALHCPANSSKVTYDAVGWHPGDKPKPKKSISEGTFEVGVDIEAGKYKGNCPNGGYWARYADDSGSDIIANDLTEGASTMQFTARKGEFVSVSRCTFTKVN</sequence>
<reference evidence="2" key="1">
    <citation type="journal article" date="2019" name="Int. J. Syst. Evol. Microbiol.">
        <title>The Global Catalogue of Microorganisms (GCM) 10K type strain sequencing project: providing services to taxonomists for standard genome sequencing and annotation.</title>
        <authorList>
            <consortium name="The Broad Institute Genomics Platform"/>
            <consortium name="The Broad Institute Genome Sequencing Center for Infectious Disease"/>
            <person name="Wu L."/>
            <person name="Ma J."/>
        </authorList>
    </citation>
    <scope>NUCLEOTIDE SEQUENCE [LARGE SCALE GENOMIC DNA]</scope>
    <source>
        <strain evidence="2">JCM 17017</strain>
    </source>
</reference>
<comment type="caution">
    <text evidence="1">The sequence shown here is derived from an EMBL/GenBank/DDBJ whole genome shotgun (WGS) entry which is preliminary data.</text>
</comment>
<dbReference type="RefSeq" id="WP_237336847.1">
    <property type="nucleotide sequence ID" value="NZ_BAABCM010000013.1"/>
</dbReference>
<name>A0ABP7JDU8_9PSEU</name>
<proteinExistence type="predicted"/>
<dbReference type="EMBL" id="BAABCM010000013">
    <property type="protein sequence ID" value="GAA3842430.1"/>
    <property type="molecule type" value="Genomic_DNA"/>
</dbReference>
<evidence type="ECO:0000313" key="2">
    <source>
        <dbReference type="Proteomes" id="UP001501624"/>
    </source>
</evidence>
<protein>
    <submittedName>
        <fullName evidence="1">Uncharacterized protein</fullName>
    </submittedName>
</protein>
<keyword evidence="2" id="KW-1185">Reference proteome</keyword>
<evidence type="ECO:0000313" key="1">
    <source>
        <dbReference type="EMBL" id="GAA3842430.1"/>
    </source>
</evidence>
<accession>A0ABP7JDU8</accession>